<sequence length="239" mass="26146">MQQRISAANDYIAARPGTVGYVLRDRVTGAVYQNDNAATHVWTASTIKLAITVDLFTRNRAGEIALTPTDRAQIQQMLHSSDNDAADALWIRYGGDDHASFNNNFPKYGMTDLAPQPGFSEINPYWGFQKCTPADLDRLMQYVLTQLNPTDRAFIVKELQNVDPNQQWGVWGAGPAAQPGNKDGWSEEDSGWIINSVGFAGPGQRYTLAIMNSLGGEGDYDDGTVTDSQVAQILLSGRA</sequence>
<keyword evidence="2" id="KW-0378">Hydrolase</keyword>
<dbReference type="EMBL" id="VCQU01000007">
    <property type="protein sequence ID" value="NMN97335.1"/>
    <property type="molecule type" value="Genomic_DNA"/>
</dbReference>
<dbReference type="Pfam" id="PF13354">
    <property type="entry name" value="Beta-lactamase2"/>
    <property type="match status" value="1"/>
</dbReference>
<accession>A0A848KEU4</accession>
<dbReference type="PANTHER" id="PTHR35333:SF3">
    <property type="entry name" value="BETA-LACTAMASE-TYPE TRANSPEPTIDASE FOLD CONTAINING PROTEIN"/>
    <property type="match status" value="1"/>
</dbReference>
<keyword evidence="3" id="KW-1185">Reference proteome</keyword>
<dbReference type="AlphaFoldDB" id="A0A848KEU4"/>
<dbReference type="GO" id="GO:0008800">
    <property type="term" value="F:beta-lactamase activity"/>
    <property type="evidence" value="ECO:0007669"/>
    <property type="project" value="InterPro"/>
</dbReference>
<comment type="caution">
    <text evidence="2">The sequence shown here is derived from an EMBL/GenBank/DDBJ whole genome shotgun (WGS) entry which is preliminary data.</text>
</comment>
<dbReference type="SUPFAM" id="SSF56601">
    <property type="entry name" value="beta-lactamase/transpeptidase-like"/>
    <property type="match status" value="1"/>
</dbReference>
<evidence type="ECO:0000259" key="1">
    <source>
        <dbReference type="Pfam" id="PF13354"/>
    </source>
</evidence>
<dbReference type="GO" id="GO:0030655">
    <property type="term" value="P:beta-lactam antibiotic catabolic process"/>
    <property type="evidence" value="ECO:0007669"/>
    <property type="project" value="InterPro"/>
</dbReference>
<dbReference type="Gene3D" id="3.40.710.10">
    <property type="entry name" value="DD-peptidase/beta-lactamase superfamily"/>
    <property type="match status" value="1"/>
</dbReference>
<feature type="domain" description="Beta-lactamase class A catalytic" evidence="1">
    <location>
        <begin position="74"/>
        <end position="211"/>
    </location>
</feature>
<dbReference type="InterPro" id="IPR000871">
    <property type="entry name" value="Beta-lactam_class-A"/>
</dbReference>
<gene>
    <name evidence="2" type="ORF">FGL95_20060</name>
</gene>
<reference evidence="2 3" key="1">
    <citation type="submission" date="2019-05" db="EMBL/GenBank/DDBJ databases">
        <authorList>
            <person name="Lee S.D."/>
        </authorList>
    </citation>
    <scope>NUCLEOTIDE SEQUENCE [LARGE SCALE GENOMIC DNA]</scope>
    <source>
        <strain evidence="2 3">YC2-7</strain>
    </source>
</reference>
<evidence type="ECO:0000313" key="2">
    <source>
        <dbReference type="EMBL" id="NMN97335.1"/>
    </source>
</evidence>
<evidence type="ECO:0000313" key="3">
    <source>
        <dbReference type="Proteomes" id="UP000535543"/>
    </source>
</evidence>
<organism evidence="2 3">
    <name type="scientific">Antrihabitans stalactiti</name>
    <dbReference type="NCBI Taxonomy" id="2584121"/>
    <lineage>
        <taxon>Bacteria</taxon>
        <taxon>Bacillati</taxon>
        <taxon>Actinomycetota</taxon>
        <taxon>Actinomycetes</taxon>
        <taxon>Mycobacteriales</taxon>
        <taxon>Nocardiaceae</taxon>
        <taxon>Antrihabitans</taxon>
    </lineage>
</organism>
<dbReference type="InterPro" id="IPR012338">
    <property type="entry name" value="Beta-lactam/transpept-like"/>
</dbReference>
<protein>
    <submittedName>
        <fullName evidence="2">Serine hydrolase</fullName>
    </submittedName>
</protein>
<dbReference type="Proteomes" id="UP000535543">
    <property type="component" value="Unassembled WGS sequence"/>
</dbReference>
<dbReference type="GO" id="GO:0046677">
    <property type="term" value="P:response to antibiotic"/>
    <property type="evidence" value="ECO:0007669"/>
    <property type="project" value="InterPro"/>
</dbReference>
<name>A0A848KEU4_9NOCA</name>
<dbReference type="RefSeq" id="WP_169590545.1">
    <property type="nucleotide sequence ID" value="NZ_VCQU01000007.1"/>
</dbReference>
<proteinExistence type="predicted"/>
<dbReference type="InterPro" id="IPR045155">
    <property type="entry name" value="Beta-lactam_cat"/>
</dbReference>
<dbReference type="PANTHER" id="PTHR35333">
    <property type="entry name" value="BETA-LACTAMASE"/>
    <property type="match status" value="1"/>
</dbReference>
<reference evidence="2 3" key="2">
    <citation type="submission" date="2020-06" db="EMBL/GenBank/DDBJ databases">
        <title>Antribacter stalactiti gen. nov., sp. nov., a new member of the family Nacardiaceae isolated from a cave.</title>
        <authorList>
            <person name="Kim I.S."/>
        </authorList>
    </citation>
    <scope>NUCLEOTIDE SEQUENCE [LARGE SCALE GENOMIC DNA]</scope>
    <source>
        <strain evidence="2 3">YC2-7</strain>
    </source>
</reference>